<dbReference type="EMBL" id="PYLS01000005">
    <property type="protein sequence ID" value="PST82845.1"/>
    <property type="molecule type" value="Genomic_DNA"/>
</dbReference>
<dbReference type="InterPro" id="IPR054105">
    <property type="entry name" value="WHD_NrtR"/>
</dbReference>
<dbReference type="PANTHER" id="PTHR43736:SF4">
    <property type="entry name" value="SLR1690 PROTEIN"/>
    <property type="match status" value="1"/>
</dbReference>
<dbReference type="PROSITE" id="PS51462">
    <property type="entry name" value="NUDIX"/>
    <property type="match status" value="1"/>
</dbReference>
<dbReference type="RefSeq" id="WP_107215103.1">
    <property type="nucleotide sequence ID" value="NZ_KZ686269.1"/>
</dbReference>
<dbReference type="SUPFAM" id="SSF46785">
    <property type="entry name" value="Winged helix' DNA-binding domain"/>
    <property type="match status" value="1"/>
</dbReference>
<dbReference type="InterPro" id="IPR000086">
    <property type="entry name" value="NUDIX_hydrolase_dom"/>
</dbReference>
<organism evidence="2 3">
    <name type="scientific">Pedobacter yulinensis</name>
    <dbReference type="NCBI Taxonomy" id="2126353"/>
    <lineage>
        <taxon>Bacteria</taxon>
        <taxon>Pseudomonadati</taxon>
        <taxon>Bacteroidota</taxon>
        <taxon>Sphingobacteriia</taxon>
        <taxon>Sphingobacteriales</taxon>
        <taxon>Sphingobacteriaceae</taxon>
        <taxon>Pedobacter</taxon>
    </lineage>
</organism>
<sequence length="240" mass="27756">MDDIKPNQYAAQTPMLVSIDCIVFGFDGENLRILLTKRGLEPGKGRWSLTGGFVGQKEDLERAAARVLHELTGLKNVYLEQLKTYGEPLRDPFARTICVAYFALIDIRKYQDQPNHEGRAKWFSIDEAPPLIFDQNEMVNEACRRVRYKAALHPLLFELLPQKFTIPQLQNLYEQVYGTPIDNRNFIRKVSSTGLLVKLQEKDKSGSRRGAFYFRLDRKKYRAKFQSFLNFIPNPDHLLG</sequence>
<keyword evidence="3" id="KW-1185">Reference proteome</keyword>
<dbReference type="PANTHER" id="PTHR43736">
    <property type="entry name" value="ADP-RIBOSE PYROPHOSPHATASE"/>
    <property type="match status" value="1"/>
</dbReference>
<accession>A0A2T3HK61</accession>
<name>A0A2T3HK61_9SPHI</name>
<comment type="caution">
    <text evidence="2">The sequence shown here is derived from an EMBL/GenBank/DDBJ whole genome shotgun (WGS) entry which is preliminary data.</text>
</comment>
<dbReference type="AlphaFoldDB" id="A0A2T3HK61"/>
<dbReference type="InterPro" id="IPR015797">
    <property type="entry name" value="NUDIX_hydrolase-like_dom_sf"/>
</dbReference>
<dbReference type="OrthoDB" id="9786141at2"/>
<protein>
    <submittedName>
        <fullName evidence="2">DNA mismatch repair protein MutT</fullName>
    </submittedName>
</protein>
<dbReference type="SUPFAM" id="SSF55811">
    <property type="entry name" value="Nudix"/>
    <property type="match status" value="1"/>
</dbReference>
<dbReference type="Gene3D" id="3.90.79.10">
    <property type="entry name" value="Nucleoside Triphosphate Pyrophosphohydrolase"/>
    <property type="match status" value="1"/>
</dbReference>
<gene>
    <name evidence="2" type="ORF">C7T94_09400</name>
</gene>
<dbReference type="Proteomes" id="UP000240912">
    <property type="component" value="Unassembled WGS sequence"/>
</dbReference>
<dbReference type="CDD" id="cd18873">
    <property type="entry name" value="NUDIX_NadM_like"/>
    <property type="match status" value="1"/>
</dbReference>
<reference evidence="2 3" key="1">
    <citation type="submission" date="2018-03" db="EMBL/GenBank/DDBJ databases">
        <authorList>
            <person name="Keele B.F."/>
        </authorList>
    </citation>
    <scope>NUCLEOTIDE SEQUENCE [LARGE SCALE GENOMIC DNA]</scope>
    <source>
        <strain evidence="2 3">YL28-9</strain>
    </source>
</reference>
<dbReference type="Pfam" id="PF00293">
    <property type="entry name" value="NUDIX"/>
    <property type="match status" value="1"/>
</dbReference>
<dbReference type="Pfam" id="PF21906">
    <property type="entry name" value="WHD_NrtR"/>
    <property type="match status" value="1"/>
</dbReference>
<proteinExistence type="predicted"/>
<feature type="domain" description="Nudix hydrolase" evidence="1">
    <location>
        <begin position="14"/>
        <end position="147"/>
    </location>
</feature>
<evidence type="ECO:0000313" key="3">
    <source>
        <dbReference type="Proteomes" id="UP000240912"/>
    </source>
</evidence>
<evidence type="ECO:0000259" key="1">
    <source>
        <dbReference type="PROSITE" id="PS51462"/>
    </source>
</evidence>
<dbReference type="InterPro" id="IPR036388">
    <property type="entry name" value="WH-like_DNA-bd_sf"/>
</dbReference>
<dbReference type="InterPro" id="IPR036390">
    <property type="entry name" value="WH_DNA-bd_sf"/>
</dbReference>
<dbReference type="Gene3D" id="1.10.10.10">
    <property type="entry name" value="Winged helix-like DNA-binding domain superfamily/Winged helix DNA-binding domain"/>
    <property type="match status" value="1"/>
</dbReference>
<evidence type="ECO:0000313" key="2">
    <source>
        <dbReference type="EMBL" id="PST82845.1"/>
    </source>
</evidence>